<gene>
    <name evidence="4" type="primary">LOC108021662</name>
</gene>
<feature type="compositionally biased region" description="Polar residues" evidence="2">
    <location>
        <begin position="385"/>
        <end position="395"/>
    </location>
</feature>
<name>A0AB39ZZI5_DROSZ</name>
<reference evidence="4" key="2">
    <citation type="submission" date="2025-08" db="UniProtKB">
        <authorList>
            <consortium name="RefSeq"/>
        </authorList>
    </citation>
    <scope>IDENTIFICATION</scope>
</reference>
<reference evidence="3" key="1">
    <citation type="submission" date="2025-05" db="UniProtKB">
        <authorList>
            <consortium name="RefSeq"/>
        </authorList>
    </citation>
    <scope>NUCLEOTIDE SEQUENCE [LARGE SCALE GENOMIC DNA]</scope>
</reference>
<feature type="compositionally biased region" description="Basic and acidic residues" evidence="2">
    <location>
        <begin position="127"/>
        <end position="136"/>
    </location>
</feature>
<feature type="compositionally biased region" description="Polar residues" evidence="2">
    <location>
        <begin position="207"/>
        <end position="221"/>
    </location>
</feature>
<protein>
    <submittedName>
        <fullName evidence="4">Trichohyalin isoform X1</fullName>
    </submittedName>
</protein>
<dbReference type="GeneID" id="108021662"/>
<feature type="region of interest" description="Disordered" evidence="2">
    <location>
        <begin position="705"/>
        <end position="736"/>
    </location>
</feature>
<dbReference type="RefSeq" id="XP_016945965.3">
    <property type="nucleotide sequence ID" value="XM_017090476.4"/>
</dbReference>
<feature type="region of interest" description="Disordered" evidence="2">
    <location>
        <begin position="385"/>
        <end position="409"/>
    </location>
</feature>
<evidence type="ECO:0000313" key="3">
    <source>
        <dbReference type="Proteomes" id="UP001652628"/>
    </source>
</evidence>
<dbReference type="Proteomes" id="UP001652628">
    <property type="component" value="Chromosome 2L"/>
</dbReference>
<feature type="compositionally biased region" description="Low complexity" evidence="2">
    <location>
        <begin position="222"/>
        <end position="233"/>
    </location>
</feature>
<evidence type="ECO:0000256" key="1">
    <source>
        <dbReference type="SAM" id="Coils"/>
    </source>
</evidence>
<feature type="compositionally biased region" description="Basic and acidic residues" evidence="2">
    <location>
        <begin position="492"/>
        <end position="506"/>
    </location>
</feature>
<proteinExistence type="predicted"/>
<sequence>MDLQQFLSLERQQLQKDRQRLATQNPCPAALLAKSPDFKVQCRRAKEFKESTESNEPATQSSSLATGVQNEELHLDLQLVGEGEGEGKAELPEEVVPPNPSKSTKEFANQRQLLVGSARQYKSPDASVRRSLENERPLSENRLPIRRSDDMEQWVTDTFYSYFPGFNNENQKRQNYLRERQRENQQNFLKHQMLHPPVTKHPRQGQVRKTSQPSAVPAQNRSSQSSTSTSNHSTTDKTDLELIVNSNPNYVPPKIRPGTTRQKLLHDLGHVELSNIVTGDGIMERNLRSAELETARKKDYQRDLMQQIDEKRRSIELIREKERRQEEALTRRLEAQLKTIQLEEQLEKERLRAERARFDSEQNRLMREQLLAKLEQDAQLLQSKETNNLADTPRTSRIKGKSYNASNNISTESNANRVYKYFSNSAHHEYRRGQPLPPAVELDFEVPQMAKIERECFHLCDKICPLCDEPLKNYESCCLRCQRKLAVKLKQKEPKRNGENGEKREEDSEEGKEEKEDRDEDREEEPYHNCQSSYALVCHKCERLYAMCTQCLAKSDVCRACQRERNVCMNCRRNLCSFCLEEVACGRDTERTHVNDKETTREPPSNDAFQVLEMNYSVPPAKDSTAGLSDVSPPYSVNIARNSVFHADYKATPVKPSVLEQLATTSGSANTSLEVDSADEQAVERLRRQTDQRLSRYLKNYGDLATKQRQKLQQMELQRSKSESRHRGTQTTPQSLARRDVVLREAAGHNLSMPLLREMPKMTRQETGAPLAENGHCKIDNLKKRWEVPAVQKFTVSTSSPKILTQVGAIRKQLQAARFFDDEVDSEDY</sequence>
<accession>A0AB39ZZI5</accession>
<organism evidence="3 4">
    <name type="scientific">Drosophila suzukii</name>
    <name type="common">Spotted-wing drosophila fruit fly</name>
    <dbReference type="NCBI Taxonomy" id="28584"/>
    <lineage>
        <taxon>Eukaryota</taxon>
        <taxon>Metazoa</taxon>
        <taxon>Ecdysozoa</taxon>
        <taxon>Arthropoda</taxon>
        <taxon>Hexapoda</taxon>
        <taxon>Insecta</taxon>
        <taxon>Pterygota</taxon>
        <taxon>Neoptera</taxon>
        <taxon>Endopterygota</taxon>
        <taxon>Diptera</taxon>
        <taxon>Brachycera</taxon>
        <taxon>Muscomorpha</taxon>
        <taxon>Ephydroidea</taxon>
        <taxon>Drosophilidae</taxon>
        <taxon>Drosophila</taxon>
        <taxon>Sophophora</taxon>
    </lineage>
</organism>
<feature type="region of interest" description="Disordered" evidence="2">
    <location>
        <begin position="43"/>
        <end position="67"/>
    </location>
</feature>
<feature type="region of interest" description="Disordered" evidence="2">
    <location>
        <begin position="190"/>
        <end position="242"/>
    </location>
</feature>
<keyword evidence="3" id="KW-1185">Reference proteome</keyword>
<dbReference type="AlphaFoldDB" id="A0AB39ZZI5"/>
<keyword evidence="1" id="KW-0175">Coiled coil</keyword>
<evidence type="ECO:0000313" key="4">
    <source>
        <dbReference type="RefSeq" id="XP_016945965.3"/>
    </source>
</evidence>
<evidence type="ECO:0000256" key="2">
    <source>
        <dbReference type="SAM" id="MobiDB-lite"/>
    </source>
</evidence>
<feature type="coiled-coil region" evidence="1">
    <location>
        <begin position="301"/>
        <end position="368"/>
    </location>
</feature>
<feature type="region of interest" description="Disordered" evidence="2">
    <location>
        <begin position="492"/>
        <end position="524"/>
    </location>
</feature>
<feature type="compositionally biased region" description="Polar residues" evidence="2">
    <location>
        <begin position="54"/>
        <end position="67"/>
    </location>
</feature>
<feature type="region of interest" description="Disordered" evidence="2">
    <location>
        <begin position="83"/>
        <end position="136"/>
    </location>
</feature>
<feature type="compositionally biased region" description="Acidic residues" evidence="2">
    <location>
        <begin position="507"/>
        <end position="524"/>
    </location>
</feature>